<feature type="domain" description="DUF5000" evidence="1">
    <location>
        <begin position="270"/>
        <end position="408"/>
    </location>
</feature>
<dbReference type="EMBL" id="BMIK01000001">
    <property type="protein sequence ID" value="GGC12393.1"/>
    <property type="molecule type" value="Genomic_DNA"/>
</dbReference>
<proteinExistence type="predicted"/>
<comment type="caution">
    <text evidence="2">The sequence shown here is derived from an EMBL/GenBank/DDBJ whole genome shotgun (WGS) entry which is preliminary data.</text>
</comment>
<protein>
    <recommendedName>
        <fullName evidence="1">DUF5000 domain-containing protein</fullName>
    </recommendedName>
</protein>
<accession>A0ABQ1L0R4</accession>
<dbReference type="RefSeq" id="WP_188746118.1">
    <property type="nucleotide sequence ID" value="NZ_BMIK01000001.1"/>
</dbReference>
<dbReference type="InterPro" id="IPR008979">
    <property type="entry name" value="Galactose-bd-like_sf"/>
</dbReference>
<gene>
    <name evidence="2" type="ORF">GCM10011386_00050</name>
</gene>
<organism evidence="2 3">
    <name type="scientific">Parapedobacter defluvii</name>
    <dbReference type="NCBI Taxonomy" id="2045106"/>
    <lineage>
        <taxon>Bacteria</taxon>
        <taxon>Pseudomonadati</taxon>
        <taxon>Bacteroidota</taxon>
        <taxon>Sphingobacteriia</taxon>
        <taxon>Sphingobacteriales</taxon>
        <taxon>Sphingobacteriaceae</taxon>
        <taxon>Parapedobacter</taxon>
    </lineage>
</organism>
<dbReference type="Gene3D" id="2.60.120.260">
    <property type="entry name" value="Galactose-binding domain-like"/>
    <property type="match status" value="1"/>
</dbReference>
<name>A0ABQ1L0R4_9SPHI</name>
<dbReference type="PROSITE" id="PS51257">
    <property type="entry name" value="PROKAR_LIPOPROTEIN"/>
    <property type="match status" value="1"/>
</dbReference>
<dbReference type="SUPFAM" id="SSF49785">
    <property type="entry name" value="Galactose-binding domain-like"/>
    <property type="match status" value="1"/>
</dbReference>
<dbReference type="Pfam" id="PF16391">
    <property type="entry name" value="DUF5000"/>
    <property type="match status" value="1"/>
</dbReference>
<evidence type="ECO:0000313" key="3">
    <source>
        <dbReference type="Proteomes" id="UP000597338"/>
    </source>
</evidence>
<dbReference type="Proteomes" id="UP000597338">
    <property type="component" value="Unassembled WGS sequence"/>
</dbReference>
<evidence type="ECO:0000259" key="1">
    <source>
        <dbReference type="Pfam" id="PF16391"/>
    </source>
</evidence>
<keyword evidence="3" id="KW-1185">Reference proteome</keyword>
<sequence>MKNKKITGILTGTKRGLAMLVIVTVYGLSSCKKMDATYRDYVKGGEIVYVSKADSVKIYPGNNRMLLTWWKGTDPKVSLARVFGEDGQLLKEQQVGKGVIGQWQEVLLEDMPEGTYSLDVVTVDDNGNTSIKVTVPGISYGPRYEASLQTRRLEQAVYLNGNAYVNWRGPTPDAIATEIVYEDIDGREITVRTPAGENQTALEKFKSRTRFKYRTLFKPASTSIDTFYSEYVDVELEYLLDKAKFKRWNTADFPYTEYEMGSIYNIERLWDEVYTEYGYIYLETEPLPRSFTFDLGQLARIERIRLSPNWSSQLYKNGNIKKAEIWGSATPDVSADFSTWTYLGTLESFKPSGLPLGESTPADLAYAQAGENFQLVDDAPPIRYIRFVVQETWSGSISMHITELTFWGDVIEP</sequence>
<reference evidence="3" key="1">
    <citation type="journal article" date="2019" name="Int. J. Syst. Evol. Microbiol.">
        <title>The Global Catalogue of Microorganisms (GCM) 10K type strain sequencing project: providing services to taxonomists for standard genome sequencing and annotation.</title>
        <authorList>
            <consortium name="The Broad Institute Genomics Platform"/>
            <consortium name="The Broad Institute Genome Sequencing Center for Infectious Disease"/>
            <person name="Wu L."/>
            <person name="Ma J."/>
        </authorList>
    </citation>
    <scope>NUCLEOTIDE SEQUENCE [LARGE SCALE GENOMIC DNA]</scope>
    <source>
        <strain evidence="3">CGMCC 1.15342</strain>
    </source>
</reference>
<evidence type="ECO:0000313" key="2">
    <source>
        <dbReference type="EMBL" id="GGC12393.1"/>
    </source>
</evidence>
<dbReference type="InterPro" id="IPR032164">
    <property type="entry name" value="DUF5000"/>
</dbReference>
<dbReference type="Pfam" id="PF16389">
    <property type="entry name" value="DUF4998"/>
    <property type="match status" value="1"/>
</dbReference>